<dbReference type="EMBL" id="FWXI01000021">
    <property type="protein sequence ID" value="SMD05543.1"/>
    <property type="molecule type" value="Genomic_DNA"/>
</dbReference>
<evidence type="ECO:0000256" key="1">
    <source>
        <dbReference type="ARBA" id="ARBA00004651"/>
    </source>
</evidence>
<evidence type="ECO:0000256" key="4">
    <source>
        <dbReference type="ARBA" id="ARBA00022989"/>
    </source>
</evidence>
<dbReference type="InterPro" id="IPR011701">
    <property type="entry name" value="MFS"/>
</dbReference>
<feature type="transmembrane region" description="Helical" evidence="6">
    <location>
        <begin position="75"/>
        <end position="93"/>
    </location>
</feature>
<feature type="transmembrane region" description="Helical" evidence="6">
    <location>
        <begin position="228"/>
        <end position="248"/>
    </location>
</feature>
<feature type="transmembrane region" description="Helical" evidence="6">
    <location>
        <begin position="260"/>
        <end position="283"/>
    </location>
</feature>
<feature type="transmembrane region" description="Helical" evidence="6">
    <location>
        <begin position="381"/>
        <end position="403"/>
    </location>
</feature>
<dbReference type="InterPro" id="IPR050327">
    <property type="entry name" value="Proton-linked_MCT"/>
</dbReference>
<proteinExistence type="predicted"/>
<keyword evidence="3 6" id="KW-0812">Transmembrane</keyword>
<feature type="transmembrane region" description="Helical" evidence="6">
    <location>
        <begin position="40"/>
        <end position="63"/>
    </location>
</feature>
<feature type="transmembrane region" description="Helical" evidence="6">
    <location>
        <begin position="319"/>
        <end position="342"/>
    </location>
</feature>
<protein>
    <submittedName>
        <fullName evidence="8">MFS transporter, OFA family, oxalate/formate antiporter</fullName>
    </submittedName>
</protein>
<evidence type="ECO:0000313" key="8">
    <source>
        <dbReference type="EMBL" id="SMD05543.1"/>
    </source>
</evidence>
<dbReference type="GO" id="GO:0005886">
    <property type="term" value="C:plasma membrane"/>
    <property type="evidence" value="ECO:0007669"/>
    <property type="project" value="UniProtKB-SubCell"/>
</dbReference>
<dbReference type="Proteomes" id="UP000192738">
    <property type="component" value="Unassembled WGS sequence"/>
</dbReference>
<dbReference type="PANTHER" id="PTHR11360">
    <property type="entry name" value="MONOCARBOXYLATE TRANSPORTER"/>
    <property type="match status" value="1"/>
</dbReference>
<reference evidence="8 9" key="1">
    <citation type="submission" date="2017-04" db="EMBL/GenBank/DDBJ databases">
        <authorList>
            <person name="Afonso C.L."/>
            <person name="Miller P.J."/>
            <person name="Scott M.A."/>
            <person name="Spackman E."/>
            <person name="Goraichik I."/>
            <person name="Dimitrov K.M."/>
            <person name="Suarez D.L."/>
            <person name="Swayne D.E."/>
        </authorList>
    </citation>
    <scope>NUCLEOTIDE SEQUENCE [LARGE SCALE GENOMIC DNA]</scope>
    <source>
        <strain evidence="8 9">DSM 5090</strain>
    </source>
</reference>
<keyword evidence="2" id="KW-0813">Transport</keyword>
<feature type="transmembrane region" description="Helical" evidence="6">
    <location>
        <begin position="7"/>
        <end position="28"/>
    </location>
</feature>
<evidence type="ECO:0000313" key="9">
    <source>
        <dbReference type="Proteomes" id="UP000192738"/>
    </source>
</evidence>
<dbReference type="InterPro" id="IPR020846">
    <property type="entry name" value="MFS_dom"/>
</dbReference>
<comment type="subcellular location">
    <subcellularLocation>
        <location evidence="1">Cell membrane</location>
        <topology evidence="1">Multi-pass membrane protein</topology>
    </subcellularLocation>
</comment>
<dbReference type="SUPFAM" id="SSF103473">
    <property type="entry name" value="MFS general substrate transporter"/>
    <property type="match status" value="1"/>
</dbReference>
<keyword evidence="9" id="KW-1185">Reference proteome</keyword>
<dbReference type="Gene3D" id="1.20.1250.20">
    <property type="entry name" value="MFS general substrate transporter like domains"/>
    <property type="match status" value="2"/>
</dbReference>
<name>A0A1W2E6Y5_9FIRM</name>
<dbReference type="RefSeq" id="WP_176215618.1">
    <property type="nucleotide sequence ID" value="NZ_CP155572.1"/>
</dbReference>
<evidence type="ECO:0000256" key="2">
    <source>
        <dbReference type="ARBA" id="ARBA00022448"/>
    </source>
</evidence>
<dbReference type="PROSITE" id="PS50850">
    <property type="entry name" value="MFS"/>
    <property type="match status" value="1"/>
</dbReference>
<feature type="domain" description="Major facilitator superfamily (MFS) profile" evidence="7">
    <location>
        <begin position="1"/>
        <end position="408"/>
    </location>
</feature>
<feature type="transmembrane region" description="Helical" evidence="6">
    <location>
        <begin position="167"/>
        <end position="186"/>
    </location>
</feature>
<accession>A0A1W2E6Y5</accession>
<keyword evidence="5 6" id="KW-0472">Membrane</keyword>
<feature type="transmembrane region" description="Helical" evidence="6">
    <location>
        <begin position="295"/>
        <end position="313"/>
    </location>
</feature>
<evidence type="ECO:0000259" key="7">
    <source>
        <dbReference type="PROSITE" id="PS50850"/>
    </source>
</evidence>
<dbReference type="InterPro" id="IPR036259">
    <property type="entry name" value="MFS_trans_sf"/>
</dbReference>
<sequence length="424" mass="45344">MNYESKRWLYLGLCIICNICAGIIYAWSVFVKPIADHFQWTIADASLSFTIMTTVGACLPMFVGKLQERVQSRMILIAGGVLLGGGLLALSSTTSLTQLYIFSMVTGLGLTLVYPSGTVSNIVKFFPDKRGLASGLLTGGASLGAVIWAPVGAILTETLGVPTTFKLMGIVFMVTIVFAAWLVETAPAGYYPHTRKDDASARTGATEIADTVTTVQDLDWKDMLRSPLFYMIGGAFFSAATSSMMFFGHVSPIAQDMLGISAKAASGVVVLLAIANTSGRMVWGWISDKLGRFKVINILLVLLVIAMIGMTQVSSYFAFASMVMIVGLCYGGFFSIIAPLLADMFGERSLAVNFGIMFLMVGAGAFVGPRLAALLKIATGSYVQAFVTAGVFNLVGIGLVFLASSYWKKQTTESAELFVQLSEK</sequence>
<dbReference type="Pfam" id="PF07690">
    <property type="entry name" value="MFS_1"/>
    <property type="match status" value="1"/>
</dbReference>
<organism evidence="8 9">
    <name type="scientific">Sporomusa malonica</name>
    <dbReference type="NCBI Taxonomy" id="112901"/>
    <lineage>
        <taxon>Bacteria</taxon>
        <taxon>Bacillati</taxon>
        <taxon>Bacillota</taxon>
        <taxon>Negativicutes</taxon>
        <taxon>Selenomonadales</taxon>
        <taxon>Sporomusaceae</taxon>
        <taxon>Sporomusa</taxon>
    </lineage>
</organism>
<feature type="transmembrane region" description="Helical" evidence="6">
    <location>
        <begin position="354"/>
        <end position="375"/>
    </location>
</feature>
<dbReference type="CDD" id="cd17353">
    <property type="entry name" value="MFS_OFA_like"/>
    <property type="match status" value="1"/>
</dbReference>
<evidence type="ECO:0000256" key="6">
    <source>
        <dbReference type="SAM" id="Phobius"/>
    </source>
</evidence>
<evidence type="ECO:0000256" key="5">
    <source>
        <dbReference type="ARBA" id="ARBA00023136"/>
    </source>
</evidence>
<keyword evidence="4 6" id="KW-1133">Transmembrane helix</keyword>
<feature type="transmembrane region" description="Helical" evidence="6">
    <location>
        <begin position="135"/>
        <end position="155"/>
    </location>
</feature>
<dbReference type="AlphaFoldDB" id="A0A1W2E6Y5"/>
<evidence type="ECO:0000256" key="3">
    <source>
        <dbReference type="ARBA" id="ARBA00022692"/>
    </source>
</evidence>
<dbReference type="GO" id="GO:0022857">
    <property type="term" value="F:transmembrane transporter activity"/>
    <property type="evidence" value="ECO:0007669"/>
    <property type="project" value="InterPro"/>
</dbReference>
<dbReference type="STRING" id="112901.SAMN04488500_12173"/>
<feature type="transmembrane region" description="Helical" evidence="6">
    <location>
        <begin position="99"/>
        <end position="123"/>
    </location>
</feature>
<gene>
    <name evidence="8" type="ORF">SAMN04488500_12173</name>
</gene>